<keyword evidence="2" id="KW-1185">Reference proteome</keyword>
<dbReference type="Proteomes" id="UP001558652">
    <property type="component" value="Unassembled WGS sequence"/>
</dbReference>
<evidence type="ECO:0000313" key="2">
    <source>
        <dbReference type="Proteomes" id="UP001558652"/>
    </source>
</evidence>
<name>A0ABD0XSE1_9HEMI</name>
<gene>
    <name evidence="1" type="ORF">AAG570_008171</name>
</gene>
<comment type="caution">
    <text evidence="1">The sequence shown here is derived from an EMBL/GenBank/DDBJ whole genome shotgun (WGS) entry which is preliminary data.</text>
</comment>
<sequence length="179" mass="20952">MVWWLAYVTDLPNDRRSTPYRAVTIEEGIPKTRAPLCNIGNLVASSSQKNAKKPFISEITKQGFDEAPKIKNEPVPDLETNEEDCDISYDELFFKNTPNDEYHDVIPKSLQYTPDKMDHLLGFGWENYSWRSEKSEYEFPEHPLLIVPGREDFDQIPTEMLKHFRDNFEEVPFPYQDTS</sequence>
<evidence type="ECO:0000313" key="1">
    <source>
        <dbReference type="EMBL" id="KAL1110094.1"/>
    </source>
</evidence>
<reference evidence="1 2" key="1">
    <citation type="submission" date="2024-07" db="EMBL/GenBank/DDBJ databases">
        <title>Chromosome-level genome assembly of the water stick insect Ranatra chinensis (Heteroptera: Nepidae).</title>
        <authorList>
            <person name="Liu X."/>
        </authorList>
    </citation>
    <scope>NUCLEOTIDE SEQUENCE [LARGE SCALE GENOMIC DNA]</scope>
    <source>
        <strain evidence="1">Cailab_2021Rc</strain>
        <tissue evidence="1">Muscle</tissue>
    </source>
</reference>
<accession>A0ABD0XSE1</accession>
<dbReference type="EMBL" id="JBFDAA010000023">
    <property type="protein sequence ID" value="KAL1110094.1"/>
    <property type="molecule type" value="Genomic_DNA"/>
</dbReference>
<dbReference type="AlphaFoldDB" id="A0ABD0XSE1"/>
<protein>
    <submittedName>
        <fullName evidence="1">Uncharacterized protein</fullName>
    </submittedName>
</protein>
<proteinExistence type="predicted"/>
<organism evidence="1 2">
    <name type="scientific">Ranatra chinensis</name>
    <dbReference type="NCBI Taxonomy" id="642074"/>
    <lineage>
        <taxon>Eukaryota</taxon>
        <taxon>Metazoa</taxon>
        <taxon>Ecdysozoa</taxon>
        <taxon>Arthropoda</taxon>
        <taxon>Hexapoda</taxon>
        <taxon>Insecta</taxon>
        <taxon>Pterygota</taxon>
        <taxon>Neoptera</taxon>
        <taxon>Paraneoptera</taxon>
        <taxon>Hemiptera</taxon>
        <taxon>Heteroptera</taxon>
        <taxon>Panheteroptera</taxon>
        <taxon>Nepomorpha</taxon>
        <taxon>Nepidae</taxon>
        <taxon>Ranatrinae</taxon>
        <taxon>Ranatra</taxon>
    </lineage>
</organism>